<evidence type="ECO:0000256" key="2">
    <source>
        <dbReference type="ARBA" id="ARBA00021572"/>
    </source>
</evidence>
<accession>A0A1I4RUL5</accession>
<evidence type="ECO:0000256" key="3">
    <source>
        <dbReference type="ARBA" id="ARBA00023251"/>
    </source>
</evidence>
<dbReference type="InterPro" id="IPR029068">
    <property type="entry name" value="Glyas_Bleomycin-R_OHBP_Dase"/>
</dbReference>
<dbReference type="OrthoDB" id="284897at2"/>
<dbReference type="InterPro" id="IPR037523">
    <property type="entry name" value="VOC_core"/>
</dbReference>
<feature type="domain" description="VOC" evidence="4">
    <location>
        <begin position="2"/>
        <end position="132"/>
    </location>
</feature>
<evidence type="ECO:0000256" key="1">
    <source>
        <dbReference type="ARBA" id="ARBA00011051"/>
    </source>
</evidence>
<organism evidence="5 6">
    <name type="scientific">Pleomorphomonas diazotrophica</name>
    <dbReference type="NCBI Taxonomy" id="1166257"/>
    <lineage>
        <taxon>Bacteria</taxon>
        <taxon>Pseudomonadati</taxon>
        <taxon>Pseudomonadota</taxon>
        <taxon>Alphaproteobacteria</taxon>
        <taxon>Hyphomicrobiales</taxon>
        <taxon>Pleomorphomonadaceae</taxon>
        <taxon>Pleomorphomonas</taxon>
    </lineage>
</organism>
<evidence type="ECO:0000259" key="4">
    <source>
        <dbReference type="PROSITE" id="PS51819"/>
    </source>
</evidence>
<dbReference type="SUPFAM" id="SSF54593">
    <property type="entry name" value="Glyoxalase/Bleomycin resistance protein/Dihydroxybiphenyl dioxygenase"/>
    <property type="match status" value="1"/>
</dbReference>
<dbReference type="EMBL" id="PJNW01000014">
    <property type="protein sequence ID" value="PKR88055.1"/>
    <property type="molecule type" value="Genomic_DNA"/>
</dbReference>
<protein>
    <recommendedName>
        <fullName evidence="2">Bleomycin resistance protein</fullName>
    </recommendedName>
</protein>
<proteinExistence type="inferred from homology"/>
<gene>
    <name evidence="5" type="ORF">CXZ10_16490</name>
</gene>
<dbReference type="Gene3D" id="3.10.180.10">
    <property type="entry name" value="2,3-Dihydroxybiphenyl 1,2-Dioxygenase, domain 1"/>
    <property type="match status" value="1"/>
</dbReference>
<dbReference type="PROSITE" id="PS51819">
    <property type="entry name" value="VOC"/>
    <property type="match status" value="1"/>
</dbReference>
<keyword evidence="6" id="KW-1185">Reference proteome</keyword>
<comment type="similarity">
    <text evidence="1">Belongs to the bleomycin resistance protein family.</text>
</comment>
<reference evidence="5 6" key="1">
    <citation type="submission" date="2017-12" db="EMBL/GenBank/DDBJ databases">
        <title>Anaerobic carbon monoxide metabolism by Pleomorphomonas carboxyditropha sp. nov., a new mesophilic hydrogenogenic carboxidotroph.</title>
        <authorList>
            <person name="Esquivel-Elizondo S."/>
            <person name="Krajmalnik-Brown R."/>
        </authorList>
    </citation>
    <scope>NUCLEOTIDE SEQUENCE [LARGE SCALE GENOMIC DNA]</scope>
    <source>
        <strain evidence="5 6">R5-392</strain>
    </source>
</reference>
<dbReference type="InterPro" id="IPR004360">
    <property type="entry name" value="Glyas_Fos-R_dOase_dom"/>
</dbReference>
<evidence type="ECO:0000313" key="5">
    <source>
        <dbReference type="EMBL" id="PKR88055.1"/>
    </source>
</evidence>
<keyword evidence="3" id="KW-0046">Antibiotic resistance</keyword>
<dbReference type="GO" id="GO:0046677">
    <property type="term" value="P:response to antibiotic"/>
    <property type="evidence" value="ECO:0007669"/>
    <property type="project" value="UniProtKB-KW"/>
</dbReference>
<dbReference type="Proteomes" id="UP000233491">
    <property type="component" value="Unassembled WGS sequence"/>
</dbReference>
<dbReference type="AlphaFoldDB" id="A0A1I4RUL5"/>
<comment type="caution">
    <text evidence="5">The sequence shown here is derived from an EMBL/GenBank/DDBJ whole genome shotgun (WGS) entry which is preliminary data.</text>
</comment>
<sequence>MTVKLVPELNVDDLERALAFYVGLAGFRIRYQRPEDRFAYVERDGAELMMEETFGPGRRWHPAPLEHPYGRGINFQIEITNVTELYTRLREADCPFVLDLEEKWYRVGDRSEGQRQFVVVDPDGYLLRFCETID</sequence>
<name>A0A1I4RUL5_9HYPH</name>
<dbReference type="CDD" id="cd08349">
    <property type="entry name" value="BLMA_like"/>
    <property type="match status" value="1"/>
</dbReference>
<evidence type="ECO:0000313" key="6">
    <source>
        <dbReference type="Proteomes" id="UP000233491"/>
    </source>
</evidence>
<dbReference type="Pfam" id="PF00903">
    <property type="entry name" value="Glyoxalase"/>
    <property type="match status" value="1"/>
</dbReference>
<dbReference type="RefSeq" id="WP_101290457.1">
    <property type="nucleotide sequence ID" value="NZ_FOUQ01000002.1"/>
</dbReference>
<dbReference type="InterPro" id="IPR000335">
    <property type="entry name" value="Bleomycin-R"/>
</dbReference>